<dbReference type="PANTHER" id="PTHR35908">
    <property type="entry name" value="HYPOTHETICAL FUSION PROTEIN"/>
    <property type="match status" value="1"/>
</dbReference>
<feature type="domain" description="Glyoxalase-like" evidence="1">
    <location>
        <begin position="13"/>
        <end position="119"/>
    </location>
</feature>
<dbReference type="InterPro" id="IPR029068">
    <property type="entry name" value="Glyas_Bleomycin-R_OHBP_Dase"/>
</dbReference>
<dbReference type="InterPro" id="IPR041581">
    <property type="entry name" value="Glyoxalase_6"/>
</dbReference>
<name>A0ABP8PXS7_9ACTN</name>
<gene>
    <name evidence="2" type="ORF">GCM10023191_031520</name>
</gene>
<dbReference type="SUPFAM" id="SSF54593">
    <property type="entry name" value="Glyoxalase/Bleomycin resistance protein/Dihydroxybiphenyl dioxygenase"/>
    <property type="match status" value="2"/>
</dbReference>
<evidence type="ECO:0000313" key="2">
    <source>
        <dbReference type="EMBL" id="GAA4493690.1"/>
    </source>
</evidence>
<proteinExistence type="predicted"/>
<organism evidence="2 3">
    <name type="scientific">Actinoallomurus oryzae</name>
    <dbReference type="NCBI Taxonomy" id="502180"/>
    <lineage>
        <taxon>Bacteria</taxon>
        <taxon>Bacillati</taxon>
        <taxon>Actinomycetota</taxon>
        <taxon>Actinomycetes</taxon>
        <taxon>Streptosporangiales</taxon>
        <taxon>Thermomonosporaceae</taxon>
        <taxon>Actinoallomurus</taxon>
    </lineage>
</organism>
<sequence length="235" mass="24745">MSFAHEQTGPVGVVFEALDPGALARFWAGALNGTTPEENLGGEQTVIRTGDAVLRLRFTPAARPKTTKNRLHLDLAGGSDPAREVERVLTLGASRADIGQGEVPWTVLADPEGNEFCVLPEEGSAGGLAAICLDAADPDVQGRFWAPALGWRIVDQGDWGISLRSPSVRGPRMVMGPPAAAKAGRNRLLLEIAVHGDDPATAADRLTRTGATRADAERTGLLADPEGNEFLLAAR</sequence>
<dbReference type="EMBL" id="BAABHF010000019">
    <property type="protein sequence ID" value="GAA4493690.1"/>
    <property type="molecule type" value="Genomic_DNA"/>
</dbReference>
<protein>
    <submittedName>
        <fullName evidence="2">VOC family protein</fullName>
    </submittedName>
</protein>
<dbReference type="PANTHER" id="PTHR35908:SF1">
    <property type="entry name" value="CONSERVED PROTEIN"/>
    <property type="match status" value="1"/>
</dbReference>
<reference evidence="3" key="1">
    <citation type="journal article" date="2019" name="Int. J. Syst. Evol. Microbiol.">
        <title>The Global Catalogue of Microorganisms (GCM) 10K type strain sequencing project: providing services to taxonomists for standard genome sequencing and annotation.</title>
        <authorList>
            <consortium name="The Broad Institute Genomics Platform"/>
            <consortium name="The Broad Institute Genome Sequencing Center for Infectious Disease"/>
            <person name="Wu L."/>
            <person name="Ma J."/>
        </authorList>
    </citation>
    <scope>NUCLEOTIDE SEQUENCE [LARGE SCALE GENOMIC DNA]</scope>
    <source>
        <strain evidence="3">JCM 17933</strain>
    </source>
</reference>
<evidence type="ECO:0000259" key="1">
    <source>
        <dbReference type="Pfam" id="PF18029"/>
    </source>
</evidence>
<dbReference type="Proteomes" id="UP001500503">
    <property type="component" value="Unassembled WGS sequence"/>
</dbReference>
<dbReference type="RefSeq" id="WP_345463837.1">
    <property type="nucleotide sequence ID" value="NZ_BAABHF010000019.1"/>
</dbReference>
<evidence type="ECO:0000313" key="3">
    <source>
        <dbReference type="Proteomes" id="UP001500503"/>
    </source>
</evidence>
<feature type="domain" description="Glyoxalase-like" evidence="1">
    <location>
        <begin position="130"/>
        <end position="232"/>
    </location>
</feature>
<dbReference type="Gene3D" id="3.10.180.10">
    <property type="entry name" value="2,3-Dihydroxybiphenyl 1,2-Dioxygenase, domain 1"/>
    <property type="match status" value="2"/>
</dbReference>
<comment type="caution">
    <text evidence="2">The sequence shown here is derived from an EMBL/GenBank/DDBJ whole genome shotgun (WGS) entry which is preliminary data.</text>
</comment>
<keyword evidence="3" id="KW-1185">Reference proteome</keyword>
<dbReference type="Pfam" id="PF18029">
    <property type="entry name" value="Glyoxalase_6"/>
    <property type="match status" value="2"/>
</dbReference>
<accession>A0ABP8PXS7</accession>